<reference evidence="2 3" key="1">
    <citation type="journal article" date="2014" name="Int. J. Syst. Evol. Microbiol.">
        <title>Complete genome sequence of Corynebacterium casei LMG S-19264T (=DSM 44701T), isolated from a smear-ripened cheese.</title>
        <authorList>
            <consortium name="US DOE Joint Genome Institute (JGI-PGF)"/>
            <person name="Walter F."/>
            <person name="Albersmeier A."/>
            <person name="Kalinowski J."/>
            <person name="Ruckert C."/>
        </authorList>
    </citation>
    <scope>NUCLEOTIDE SEQUENCE [LARGE SCALE GENOMIC DNA]</scope>
    <source>
        <strain evidence="2 3">CGMCC 4.7215</strain>
    </source>
</reference>
<evidence type="ECO:0000313" key="2">
    <source>
        <dbReference type="EMBL" id="MFC7127101.1"/>
    </source>
</evidence>
<evidence type="ECO:0000256" key="1">
    <source>
        <dbReference type="SAM" id="MobiDB-lite"/>
    </source>
</evidence>
<sequence length="47" mass="5188">MINDIETLQPGGTGSIVDPDDRIESNQSDFQRGVFEMPSVAEFEESV</sequence>
<gene>
    <name evidence="2" type="ORF">ACFQJ7_13890</name>
</gene>
<dbReference type="EMBL" id="JBHSZQ010000047">
    <property type="protein sequence ID" value="MFC7127101.1"/>
    <property type="molecule type" value="Genomic_DNA"/>
</dbReference>
<dbReference type="Proteomes" id="UP001596414">
    <property type="component" value="Unassembled WGS sequence"/>
</dbReference>
<evidence type="ECO:0000313" key="3">
    <source>
        <dbReference type="Proteomes" id="UP001596414"/>
    </source>
</evidence>
<name>A0ABD5XBG1_9EURY</name>
<feature type="region of interest" description="Disordered" evidence="1">
    <location>
        <begin position="1"/>
        <end position="28"/>
    </location>
</feature>
<protein>
    <submittedName>
        <fullName evidence="2">Uncharacterized protein</fullName>
    </submittedName>
</protein>
<dbReference type="RefSeq" id="WP_267637044.1">
    <property type="nucleotide sequence ID" value="NZ_JAODIY010000009.1"/>
</dbReference>
<organism evidence="2 3">
    <name type="scientific">Halovenus rubra</name>
    <dbReference type="NCBI Taxonomy" id="869890"/>
    <lineage>
        <taxon>Archaea</taxon>
        <taxon>Methanobacteriati</taxon>
        <taxon>Methanobacteriota</taxon>
        <taxon>Stenosarchaea group</taxon>
        <taxon>Halobacteria</taxon>
        <taxon>Halobacteriales</taxon>
        <taxon>Haloarculaceae</taxon>
        <taxon>Halovenus</taxon>
    </lineage>
</organism>
<dbReference type="AlphaFoldDB" id="A0ABD5XBG1"/>
<comment type="caution">
    <text evidence="2">The sequence shown here is derived from an EMBL/GenBank/DDBJ whole genome shotgun (WGS) entry which is preliminary data.</text>
</comment>
<proteinExistence type="predicted"/>
<accession>A0ABD5XBG1</accession>